<dbReference type="FunFam" id="3.30.160.60:FF:000130">
    <property type="entry name" value="Spalt-like transcription factor 4"/>
    <property type="match status" value="1"/>
</dbReference>
<feature type="region of interest" description="Disordered" evidence="24">
    <location>
        <begin position="786"/>
        <end position="809"/>
    </location>
</feature>
<evidence type="ECO:0000256" key="11">
    <source>
        <dbReference type="ARBA" id="ARBA00023015"/>
    </source>
</evidence>
<dbReference type="FunFam" id="3.30.160.60:FF:000744">
    <property type="entry name" value="zinc finger E-box-binding homeobox 1"/>
    <property type="match status" value="1"/>
</dbReference>
<evidence type="ECO:0000256" key="24">
    <source>
        <dbReference type="SAM" id="MobiDB-lite"/>
    </source>
</evidence>
<evidence type="ECO:0000256" key="13">
    <source>
        <dbReference type="ARBA" id="ARBA00023125"/>
    </source>
</evidence>
<evidence type="ECO:0000259" key="25">
    <source>
        <dbReference type="PROSITE" id="PS50157"/>
    </source>
</evidence>
<keyword evidence="18" id="KW-0539">Nucleus</keyword>
<dbReference type="GO" id="GO:0016540">
    <property type="term" value="P:protein autoprocessing"/>
    <property type="evidence" value="ECO:0007669"/>
    <property type="project" value="UniProtKB-UniRule"/>
</dbReference>
<dbReference type="FunFam" id="3.30.160.60:FF:000045">
    <property type="entry name" value="ZFP69 zinc finger protein B"/>
    <property type="match status" value="2"/>
</dbReference>
<dbReference type="FunFam" id="3.30.160.60:FF:000100">
    <property type="entry name" value="Zinc finger 45-like"/>
    <property type="match status" value="1"/>
</dbReference>
<feature type="active site" description="Charge relay system; for autoendoproteolytic cleavage activity" evidence="22">
    <location>
        <position position="1891"/>
    </location>
</feature>
<dbReference type="GO" id="GO:0005654">
    <property type="term" value="C:nucleoplasm"/>
    <property type="evidence" value="ECO:0007669"/>
    <property type="project" value="TreeGrafter"/>
</dbReference>
<keyword evidence="12 22" id="KW-0443">Lipid metabolism</keyword>
<dbReference type="GO" id="GO:0006646">
    <property type="term" value="P:phosphatidylethanolamine biosynthetic process"/>
    <property type="evidence" value="ECO:0007669"/>
    <property type="project" value="UniProtKB-UniRule"/>
</dbReference>
<keyword evidence="22" id="KW-0865">Zymogen</keyword>
<evidence type="ECO:0000256" key="9">
    <source>
        <dbReference type="ARBA" id="ARBA00022833"/>
    </source>
</evidence>
<feature type="topological domain" description="Mitochondrial matrix" evidence="22">
    <location>
        <begin position="1"/>
        <end position="1771"/>
    </location>
</feature>
<protein>
    <recommendedName>
        <fullName evidence="22">Phosphatidylserine decarboxylase proenzyme, mitochondrial</fullName>
        <ecNumber evidence="22">4.1.1.65</ecNumber>
    </recommendedName>
    <component>
        <recommendedName>
            <fullName evidence="22">Phosphatidylserine decarboxylase beta chain</fullName>
        </recommendedName>
    </component>
    <component>
        <recommendedName>
            <fullName evidence="22">Phosphatidylserine decarboxylase alpha chain</fullName>
        </recommendedName>
    </component>
</protein>
<dbReference type="Gene3D" id="3.30.160.60">
    <property type="entry name" value="Classic Zinc Finger"/>
    <property type="match status" value="20"/>
</dbReference>
<reference evidence="26 27" key="1">
    <citation type="submission" date="2015-09" db="EMBL/GenBank/DDBJ databases">
        <title>Atta colombica WGS genome.</title>
        <authorList>
            <person name="Nygaard S."/>
            <person name="Hu H."/>
            <person name="Boomsma J."/>
            <person name="Zhang G."/>
        </authorList>
    </citation>
    <scope>NUCLEOTIDE SEQUENCE [LARGE SCALE GENOMIC DNA]</scope>
    <source>
        <strain evidence="26">Treedump-2</strain>
        <tissue evidence="26">Whole body</tissue>
    </source>
</reference>
<evidence type="ECO:0000313" key="26">
    <source>
        <dbReference type="EMBL" id="KYM75854.1"/>
    </source>
</evidence>
<keyword evidence="27" id="KW-1185">Reference proteome</keyword>
<feature type="domain" description="C2H2-type" evidence="25">
    <location>
        <begin position="101"/>
        <end position="128"/>
    </location>
</feature>
<evidence type="ECO:0000256" key="16">
    <source>
        <dbReference type="ARBA" id="ARBA00023209"/>
    </source>
</evidence>
<feature type="domain" description="C2H2-type" evidence="25">
    <location>
        <begin position="1579"/>
        <end position="1606"/>
    </location>
</feature>
<keyword evidence="10 22" id="KW-1133">Transmembrane helix</keyword>
<evidence type="ECO:0000256" key="14">
    <source>
        <dbReference type="ARBA" id="ARBA00023136"/>
    </source>
</evidence>
<keyword evidence="19 22" id="KW-1208">Phospholipid metabolism</keyword>
<dbReference type="GO" id="GO:0001227">
    <property type="term" value="F:DNA-binding transcription repressor activity, RNA polymerase II-specific"/>
    <property type="evidence" value="ECO:0007669"/>
    <property type="project" value="TreeGrafter"/>
</dbReference>
<evidence type="ECO:0000256" key="3">
    <source>
        <dbReference type="ARBA" id="ARBA00022516"/>
    </source>
</evidence>
<comment type="catalytic activity">
    <reaction evidence="22">
        <text>a 1,2-diacyl-sn-glycero-3-phospho-L-serine + H(+) = a 1,2-diacyl-sn-glycero-3-phosphoethanolamine + CO2</text>
        <dbReference type="Rhea" id="RHEA:20828"/>
        <dbReference type="ChEBI" id="CHEBI:15378"/>
        <dbReference type="ChEBI" id="CHEBI:16526"/>
        <dbReference type="ChEBI" id="CHEBI:57262"/>
        <dbReference type="ChEBI" id="CHEBI:64612"/>
        <dbReference type="EC" id="4.1.1.65"/>
    </reaction>
</comment>
<dbReference type="PANTHER" id="PTHR24399:SF23">
    <property type="entry name" value="C2H2-TYPE DOMAIN-CONTAINING PROTEIN"/>
    <property type="match status" value="1"/>
</dbReference>
<keyword evidence="22" id="KW-0999">Mitochondrion inner membrane</keyword>
<evidence type="ECO:0000256" key="2">
    <source>
        <dbReference type="ARBA" id="ARBA00005189"/>
    </source>
</evidence>
<dbReference type="Proteomes" id="UP000078540">
    <property type="component" value="Unassembled WGS sequence"/>
</dbReference>
<keyword evidence="8 22" id="KW-0210">Decarboxylase</keyword>
<comment type="subcellular location">
    <molecule>Phosphatidylserine decarboxylase alpha chain</molecule>
    <subcellularLocation>
        <location evidence="22">Mitochondrion inner membrane</location>
        <topology evidence="22">Peripheral membrane protein</topology>
        <orientation evidence="22">Intermembrane side</orientation>
    </subcellularLocation>
    <text evidence="22">Anchored to the mitochondrial inner membrane through its interaction with the integral membrane beta chain.</text>
</comment>
<evidence type="ECO:0000256" key="15">
    <source>
        <dbReference type="ARBA" id="ARBA00023163"/>
    </source>
</evidence>
<dbReference type="InterPro" id="IPR033177">
    <property type="entry name" value="PSD-B"/>
</dbReference>
<keyword evidence="5" id="KW-0479">Metal-binding</keyword>
<keyword evidence="13" id="KW-0238">DNA-binding</keyword>
<feature type="domain" description="C2H2-type" evidence="25">
    <location>
        <begin position="1088"/>
        <end position="1115"/>
    </location>
</feature>
<feature type="domain" description="C2H2-type" evidence="25">
    <location>
        <begin position="300"/>
        <end position="327"/>
    </location>
</feature>
<feature type="domain" description="C2H2-type" evidence="25">
    <location>
        <begin position="156"/>
        <end position="183"/>
    </location>
</feature>
<evidence type="ECO:0000256" key="10">
    <source>
        <dbReference type="ARBA" id="ARBA00022989"/>
    </source>
</evidence>
<feature type="domain" description="C2H2-type" evidence="25">
    <location>
        <begin position="593"/>
        <end position="620"/>
    </location>
</feature>
<proteinExistence type="inferred from homology"/>
<keyword evidence="15" id="KW-0804">Transcription</keyword>
<dbReference type="InterPro" id="IPR013087">
    <property type="entry name" value="Znf_C2H2_type"/>
</dbReference>
<dbReference type="FunFam" id="3.30.160.60:FF:000630">
    <property type="entry name" value="Zinc finger protein 180"/>
    <property type="match status" value="1"/>
</dbReference>
<dbReference type="GO" id="GO:0005743">
    <property type="term" value="C:mitochondrial inner membrane"/>
    <property type="evidence" value="ECO:0007669"/>
    <property type="project" value="UniProtKB-SubCell"/>
</dbReference>
<evidence type="ECO:0000256" key="20">
    <source>
        <dbReference type="ARBA" id="ARBA00023317"/>
    </source>
</evidence>
<evidence type="ECO:0000256" key="18">
    <source>
        <dbReference type="ARBA" id="ARBA00023242"/>
    </source>
</evidence>
<dbReference type="PROSITE" id="PS00028">
    <property type="entry name" value="ZINC_FINGER_C2H2_1"/>
    <property type="match status" value="23"/>
</dbReference>
<dbReference type="GO" id="GO:0048598">
    <property type="term" value="P:embryonic morphogenesis"/>
    <property type="evidence" value="ECO:0007669"/>
    <property type="project" value="UniProtKB-ARBA"/>
</dbReference>
<feature type="domain" description="C2H2-type" evidence="25">
    <location>
        <begin position="250"/>
        <end position="277"/>
    </location>
</feature>
<gene>
    <name evidence="26" type="ORF">ALC53_13919</name>
</gene>
<feature type="domain" description="C2H2-type" evidence="25">
    <location>
        <begin position="1116"/>
        <end position="1143"/>
    </location>
</feature>
<keyword evidence="11" id="KW-0805">Transcription regulation</keyword>
<dbReference type="GO" id="GO:0004609">
    <property type="term" value="F:phosphatidylserine decarboxylase activity"/>
    <property type="evidence" value="ECO:0007669"/>
    <property type="project" value="UniProtKB-UniRule"/>
</dbReference>
<sequence>MQGLSGTAMQQTNLLPRMQYLESRSTITEQLKVQDNECAVTEYLLPIKDNSSMLSDKGQLTINNHAKSKSTPAFNTIQNVYKRSPGRPKKNEVNPQNTQFLQCDICSQEFTKQALYRKHMENHAEEKPHRCPKCPASFNIPTNFTLHMATHNTGDPKCPECGRKYARMASLKSHMLLHEKEENLFCTECEDAFSTKADFASDDFETVYIKAVSRYVRLLYRCSVLICYVVAQLDAHLKLHGEKWASEDVRKCKLCNKQFVQPALYRMHIREHYRSYRLFISLQTKIIKQTKRGTKHKTMYKCTICLKTFQKPSQLIRHIRIHTGEKPFECTVCNRAFTQKSSLQIHAWQHKGIRPHACNLCNAKFSQKGNLKAHVLRVHNAPEGESTYACSYCSCVFKRLGSLNGHIKRMHSVTSEEFSAKSSEANPISSEAEMRATVDSVISQLASLESVVNNTADSTRTTTLKTAEPKKTDSSTSYVTLVDRTAGGTSRLRNKKAIIYIRRKYLTIKQRCVGNVRWYACSFCPKEFKKPSDLIRHLRVHTQEKPFKALKSTMIAHERTHTGVKKYACESCDKTFACHNSLTAHTKLHTKPHKCNICDKSFSASTILKNHMKSHTREKPKISPEAESLVPQVVLQEPLVISDAGNKISVAQVQSKQKQLYENVGVTRPHECWVCHAAFRKVSHLKQHFRRHTGERPYKCSKCDRRFTSNSVLKSHLHTHDDTRPYSCSVCDTKFSTQSSMKRHLVTHSNKRPYMCPYCHKTFKTYVNCRKHMKRHKHELAQRQLEEQKMQAQKDSQPSNEAKEATSSLPESITLTEDMSFQPQMAPDFTQAFSDQFQNINTEKEKSFLLPDNTTPSIVNQNLSVDTNLGTSQTLHADETGTITLPNYSGDQTFTPESIREIEETLNQQLFNMGMNLELGTNNLPRQIDEANTNSREQPTDNDIDIGLNPSNSMSMSSILPRSVGSQQEKQQAIPVTTASNIDTSQITRNTHLVVINPKENCSELMRLSQVCPSKYPKVIAKADTTNGSEMQGMNGHEKASQKNNTKSCENERNSFMKNFQSTMPSKTLASSGITDNSAKISQCNTLLQCHVCGDQGFTTERLKEHLKSHRGDKEYECSECSQRFCTNRGLSKHLKMHMNKQRWKCMICQKVLDSKLQMKYHSKIHTATWNVSSMEPDSSQKNISSSSGLPSDLTTLDVRADSNSSVSEKVLMAAVAEKKSMDHADENIVKKEIREYTNKCKYCPKTFRKPSDLIRHIRTHTGERPYKCDHCNKSFAVKCTLDSHMKVHTGKKTFCCHVCSSLFATKGSLKVHMRLHTGSKPYKCLVCDLRFRTSGHKKVHMLKHAREHKGGAKRKPKNSKVAAVAEAAASLEKLGNSSLDNASTTMTTTIISDEAAPSQNLNYPTLEQTVNLGTAVHLPNQIAFNHTDTTTILNNNSILSVNENNELVANLQFLLANGLVTFQTDDTLLTQSTTNSSDATGAGIPTNMIELVNPDPFQEACNLGNTNHVVITSQVSAETTTADTNNTAVIQMNNCMPPVPMVQIQTRDTNSVGMFEAKTSNQTTTVTMAKASAQPSSKECDVCGKTFMKPYQLERHKRIHTGEKPFKCEQCGKSFAQKFTLHLHQQHHTGDRPYSCPHCKRLFTQKCNLQTHLKRFHQTVMLDVKKLKSGQQMLGTLLQDNQGGTTKLLNLDDILVVDFLKYKRNLMLEITVDFESGTAVGMVLVKPTREYQYCCSLSRVPKCPTFVKRFVSSVSVRFVKNISRRWRLVVPTGIGFSLLAGTQWNYLHQYGYRIDIDDGPELLNDVMVTCYCCLPLRTTSRIWGWLTSIELPVSLRPTLYGFYANIFHADLDEVELDLSAFPNLVEFFVRKLKHNARPIAQNTNMISPADGKVLYFGPVSSCRVEQVKGVTYDLRQFLGDHLNDLTLNEITKKTTQDDYVKSLLKNPDNRLYQLIVYLAPGDYHRFHSPTDMIIKFRRHFPGKLLSVNPKVLKFMPNLFSLNERVVYVGEWTGGFMAYAAVGATNVGSIRVYCDKELTTNTVHWPESAHWKEASLDNAHIAKGELFGEFRLGSTIVLLFEAPRDFQFSLQIGQTIKVGQALNTFSSKESDKKLERQHLIINVAQDWRDIWKPRL</sequence>
<comment type="similarity">
    <text evidence="22">Belongs to the phosphatidylserine decarboxylase family. PSD-B subfamily. Eukaryotic type I sub-subfamily.</text>
</comment>
<keyword evidence="20 22" id="KW-0670">Pyruvate</keyword>
<dbReference type="FunFam" id="3.30.160.60:FF:000624">
    <property type="entry name" value="zinc finger protein 697"/>
    <property type="match status" value="2"/>
</dbReference>
<keyword evidence="4 22" id="KW-0812">Transmembrane</keyword>
<feature type="domain" description="C2H2-type" evidence="25">
    <location>
        <begin position="328"/>
        <end position="355"/>
    </location>
</feature>
<dbReference type="STRING" id="520822.A0A195AV55"/>
<dbReference type="InterPro" id="IPR003817">
    <property type="entry name" value="PS_Dcarbxylase"/>
</dbReference>
<feature type="domain" description="C2H2-type" evidence="25">
    <location>
        <begin position="670"/>
        <end position="697"/>
    </location>
</feature>
<name>A0A195AV55_9HYME</name>
<dbReference type="UniPathway" id="UPA00558">
    <property type="reaction ID" value="UER00616"/>
</dbReference>
<dbReference type="EC" id="4.1.1.65" evidence="22"/>
<dbReference type="Pfam" id="PF02666">
    <property type="entry name" value="PS_Dcarbxylase"/>
    <property type="match status" value="1"/>
</dbReference>
<dbReference type="InterPro" id="IPR033661">
    <property type="entry name" value="PSD_type1_euk"/>
</dbReference>
<dbReference type="PANTHER" id="PTHR24399">
    <property type="entry name" value="ZINC FINGER AND BTB DOMAIN-CONTAINING"/>
    <property type="match status" value="1"/>
</dbReference>
<feature type="active site" description="Charge relay system; for autoendoproteolytic cleavage activity" evidence="22">
    <location>
        <position position="2074"/>
    </location>
</feature>
<dbReference type="FunFam" id="3.30.160.60:FF:000264">
    <property type="entry name" value="Zinc finger protein 236"/>
    <property type="match status" value="1"/>
</dbReference>
<feature type="domain" description="C2H2-type" evidence="25">
    <location>
        <begin position="519"/>
        <end position="546"/>
    </location>
</feature>
<feature type="active site" description="Schiff-base intermediate with substrate; via pyruvic acid; for decarboxylase activity" evidence="22">
    <location>
        <position position="2074"/>
    </location>
</feature>
<evidence type="ECO:0000256" key="6">
    <source>
        <dbReference type="ARBA" id="ARBA00022737"/>
    </source>
</evidence>
<dbReference type="Pfam" id="PF00096">
    <property type="entry name" value="zf-C2H2"/>
    <property type="match status" value="13"/>
</dbReference>
<feature type="domain" description="C2H2-type" evidence="25">
    <location>
        <begin position="1267"/>
        <end position="1294"/>
    </location>
</feature>
<feature type="site" description="Cleavage (non-hydrolytic); by autocatalysis" evidence="22">
    <location>
        <begin position="2073"/>
        <end position="2074"/>
    </location>
</feature>
<evidence type="ECO:0000256" key="1">
    <source>
        <dbReference type="ARBA" id="ARBA00004123"/>
    </source>
</evidence>
<dbReference type="InterPro" id="IPR036236">
    <property type="entry name" value="Znf_C2H2_sf"/>
</dbReference>
<feature type="domain" description="C2H2-type" evidence="25">
    <location>
        <begin position="356"/>
        <end position="384"/>
    </location>
</feature>
<evidence type="ECO:0000256" key="22">
    <source>
        <dbReference type="HAMAP-Rule" id="MF_03208"/>
    </source>
</evidence>
<comment type="function">
    <text evidence="21">Catalyzes the formation of phosphatidylethanolamine (PtdEtn) from phosphatidylserine (PtdSer). Plays a central role in phospholipid metabolism and in the interorganelle trafficking of phosphatidylserine. May be involved in lipid droplet biogenesis at the endoplasmic reticulum membrane.</text>
</comment>
<feature type="chain" id="PRO_5023223324" description="Phosphatidylserine decarboxylase alpha chain" evidence="22">
    <location>
        <begin position="2074"/>
        <end position="2135"/>
    </location>
</feature>
<comment type="subunit">
    <text evidence="22">Heterodimer of a large membrane-associated beta subunit and a small pyruvoyl-containing alpha subunit.</text>
</comment>
<dbReference type="EMBL" id="KQ976738">
    <property type="protein sequence ID" value="KYM75854.1"/>
    <property type="molecule type" value="Genomic_DNA"/>
</dbReference>
<keyword evidence="7 23" id="KW-0863">Zinc-finger</keyword>
<evidence type="ECO:0000256" key="23">
    <source>
        <dbReference type="PROSITE-ProRule" id="PRU00042"/>
    </source>
</evidence>
<feature type="chain" id="PRO_5023223325" description="Phosphatidylserine decarboxylase beta chain" evidence="22">
    <location>
        <begin position="1"/>
        <end position="2073"/>
    </location>
</feature>
<evidence type="ECO:0000256" key="17">
    <source>
        <dbReference type="ARBA" id="ARBA00023239"/>
    </source>
</evidence>
<feature type="domain" description="C2H2-type" evidence="25">
    <location>
        <begin position="754"/>
        <end position="781"/>
    </location>
</feature>
<comment type="pathway">
    <text evidence="22">Phospholipid metabolism; phosphatidylethanolamine biosynthesis; phosphatidylethanolamine from CDP-diacylglycerol: step 2/2.</text>
</comment>
<feature type="domain" description="C2H2-type" evidence="25">
    <location>
        <begin position="698"/>
        <end position="725"/>
    </location>
</feature>
<evidence type="ECO:0000256" key="21">
    <source>
        <dbReference type="ARBA" id="ARBA00045136"/>
    </source>
</evidence>
<feature type="compositionally biased region" description="Polar residues" evidence="24">
    <location>
        <begin position="790"/>
        <end position="809"/>
    </location>
</feature>
<feature type="topological domain" description="Mitochondrial intermembrane" evidence="22">
    <location>
        <begin position="1791"/>
        <end position="2135"/>
    </location>
</feature>
<comment type="PTM">
    <text evidence="22">Is synthesized initially as an inactive proenzyme. Formation of the active enzyme involves a self-maturation process in which the active site pyruvoyl group is generated from an internal serine residue via an autocatalytic post-translational modification. Two non-identical subunits are generated from the proenzyme in this reaction, and the pyruvate is formed at the N-terminus of the alpha chain, which is derived from the carboxyl end of the proenzyme. The autoendoproteolytic cleavage occurs by a canonical serine protease mechanism, in which the side chain hydroxyl group of the serine supplies its oxygen atom to form the C-terminus of the beta chain, while the remainder of the serine residue undergoes an oxidative deamination to produce ammonia and the pyruvoyl prosthetic group on the alpha chain. During this reaction, the Ser that is part of the protease active site of the proenzyme becomes the pyruvoyl prosthetic group, which constitutes an essential element of the active site of the mature decarboxylase.</text>
</comment>
<keyword evidence="9" id="KW-0862">Zinc</keyword>
<feature type="active site" description="Charge relay system; for autoendoproteolytic cleavage activity" evidence="22">
    <location>
        <position position="1968"/>
    </location>
</feature>
<dbReference type="HAMAP" id="MF_03208">
    <property type="entry name" value="PS_decarb_PSD_B_type1_euk"/>
    <property type="match status" value="1"/>
</dbReference>
<feature type="domain" description="C2H2-type" evidence="25">
    <location>
        <begin position="388"/>
        <end position="416"/>
    </location>
</feature>
<keyword evidence="17 22" id="KW-0456">Lyase</keyword>
<feature type="domain" description="C2H2-type" evidence="25">
    <location>
        <begin position="1607"/>
        <end position="1634"/>
    </location>
</feature>
<feature type="modified residue" description="Pyruvic acid (Ser); by autocatalysis" evidence="22">
    <location>
        <position position="2074"/>
    </location>
</feature>
<dbReference type="FunFam" id="3.30.160.60:FF:000145">
    <property type="entry name" value="Zinc finger protein 574"/>
    <property type="match status" value="2"/>
</dbReference>
<evidence type="ECO:0000313" key="27">
    <source>
        <dbReference type="Proteomes" id="UP000078540"/>
    </source>
</evidence>
<dbReference type="NCBIfam" id="TIGR00163">
    <property type="entry name" value="PS_decarb"/>
    <property type="match status" value="1"/>
</dbReference>
<evidence type="ECO:0000256" key="8">
    <source>
        <dbReference type="ARBA" id="ARBA00022793"/>
    </source>
</evidence>
<feature type="domain" description="C2H2-type" evidence="25">
    <location>
        <begin position="129"/>
        <end position="156"/>
    </location>
</feature>
<keyword evidence="3 22" id="KW-0444">Lipid biosynthesis</keyword>
<feature type="domain" description="C2H2-type" evidence="25">
    <location>
        <begin position="726"/>
        <end position="753"/>
    </location>
</feature>
<evidence type="ECO:0000256" key="4">
    <source>
        <dbReference type="ARBA" id="ARBA00022692"/>
    </source>
</evidence>
<comment type="cofactor">
    <cofactor evidence="22">
        <name>pyruvate</name>
        <dbReference type="ChEBI" id="CHEBI:15361"/>
    </cofactor>
    <text evidence="22">Binds 1 pyruvoyl group covalently per subunit.</text>
</comment>
<comment type="subcellular location">
    <subcellularLocation>
        <location evidence="1">Nucleus</location>
    </subcellularLocation>
</comment>
<dbReference type="PROSITE" id="PS50157">
    <property type="entry name" value="ZINC_FINGER_C2H2_2"/>
    <property type="match status" value="24"/>
</dbReference>
<dbReference type="SUPFAM" id="SSF57667">
    <property type="entry name" value="beta-beta-alpha zinc fingers"/>
    <property type="match status" value="13"/>
</dbReference>
<keyword evidence="14 22" id="KW-0472">Membrane</keyword>
<dbReference type="GO" id="GO:0008270">
    <property type="term" value="F:zinc ion binding"/>
    <property type="evidence" value="ECO:0007669"/>
    <property type="project" value="UniProtKB-KW"/>
</dbReference>
<organism evidence="26 27">
    <name type="scientific">Atta colombica</name>
    <dbReference type="NCBI Taxonomy" id="520822"/>
    <lineage>
        <taxon>Eukaryota</taxon>
        <taxon>Metazoa</taxon>
        <taxon>Ecdysozoa</taxon>
        <taxon>Arthropoda</taxon>
        <taxon>Hexapoda</taxon>
        <taxon>Insecta</taxon>
        <taxon>Pterygota</taxon>
        <taxon>Neoptera</taxon>
        <taxon>Endopterygota</taxon>
        <taxon>Hymenoptera</taxon>
        <taxon>Apocrita</taxon>
        <taxon>Aculeata</taxon>
        <taxon>Formicoidea</taxon>
        <taxon>Formicidae</taxon>
        <taxon>Myrmicinae</taxon>
        <taxon>Atta</taxon>
    </lineage>
</organism>
<feature type="domain" description="C2H2-type" evidence="25">
    <location>
        <begin position="567"/>
        <end position="594"/>
    </location>
</feature>
<feature type="domain" description="C2H2-type" evidence="25">
    <location>
        <begin position="1323"/>
        <end position="1350"/>
    </location>
</feature>
<dbReference type="FunFam" id="3.30.160.60:FF:000621">
    <property type="entry name" value="FLT3-interacting zinc finger 1"/>
    <property type="match status" value="1"/>
</dbReference>
<evidence type="ECO:0000256" key="5">
    <source>
        <dbReference type="ARBA" id="ARBA00022723"/>
    </source>
</evidence>
<feature type="domain" description="C2H2-type" evidence="25">
    <location>
        <begin position="1635"/>
        <end position="1658"/>
    </location>
</feature>
<evidence type="ECO:0000256" key="12">
    <source>
        <dbReference type="ARBA" id="ARBA00023098"/>
    </source>
</evidence>
<evidence type="ECO:0000256" key="7">
    <source>
        <dbReference type="ARBA" id="ARBA00022771"/>
    </source>
</evidence>
<keyword evidence="6" id="KW-0677">Repeat</keyword>
<dbReference type="GO" id="GO:0000978">
    <property type="term" value="F:RNA polymerase II cis-regulatory region sequence-specific DNA binding"/>
    <property type="evidence" value="ECO:0007669"/>
    <property type="project" value="TreeGrafter"/>
</dbReference>
<keyword evidence="16 22" id="KW-0594">Phospholipid biosynthesis</keyword>
<keyword evidence="22" id="KW-0496">Mitochondrion</keyword>
<feature type="domain" description="C2H2-type" evidence="25">
    <location>
        <begin position="1295"/>
        <end position="1322"/>
    </location>
</feature>
<comment type="pathway">
    <text evidence="2">Lipid metabolism.</text>
</comment>
<feature type="domain" description="C2H2-type" evidence="25">
    <location>
        <begin position="1239"/>
        <end position="1266"/>
    </location>
</feature>
<comment type="subcellular location">
    <molecule>Phosphatidylserine decarboxylase beta chain</molecule>
    <subcellularLocation>
        <location evidence="22">Mitochondrion inner membrane</location>
        <topology evidence="22">Single-pass membrane protein</topology>
        <orientation evidence="22">Intermembrane side</orientation>
    </subcellularLocation>
</comment>
<evidence type="ECO:0000256" key="19">
    <source>
        <dbReference type="ARBA" id="ARBA00023264"/>
    </source>
</evidence>
<dbReference type="SMART" id="SM00355">
    <property type="entry name" value="ZnF_C2H2"/>
    <property type="match status" value="26"/>
</dbReference>
<accession>A0A195AV55</accession>